<evidence type="ECO:0000259" key="2">
    <source>
        <dbReference type="Pfam" id="PF10646"/>
    </source>
</evidence>
<dbReference type="Pfam" id="PF10646">
    <property type="entry name" value="Germane"/>
    <property type="match status" value="1"/>
</dbReference>
<dbReference type="RefSeq" id="WP_090097431.1">
    <property type="nucleotide sequence ID" value="NZ_FNIX01000004.1"/>
</dbReference>
<protein>
    <recommendedName>
        <fullName evidence="2">GerMN domain-containing protein</fullName>
    </recommendedName>
</protein>
<name>A0A1H0N1L1_9PSEU</name>
<keyword evidence="1" id="KW-0732">Signal</keyword>
<feature type="signal peptide" evidence="1">
    <location>
        <begin position="1"/>
        <end position="21"/>
    </location>
</feature>
<proteinExistence type="predicted"/>
<dbReference type="EMBL" id="FNIX01000004">
    <property type="protein sequence ID" value="SDO86522.1"/>
    <property type="molecule type" value="Genomic_DNA"/>
</dbReference>
<dbReference type="Proteomes" id="UP000199691">
    <property type="component" value="Unassembled WGS sequence"/>
</dbReference>
<feature type="chain" id="PRO_5011793428" description="GerMN domain-containing protein" evidence="1">
    <location>
        <begin position="22"/>
        <end position="153"/>
    </location>
</feature>
<evidence type="ECO:0000256" key="1">
    <source>
        <dbReference type="SAM" id="SignalP"/>
    </source>
</evidence>
<keyword evidence="4" id="KW-1185">Reference proteome</keyword>
<evidence type="ECO:0000313" key="4">
    <source>
        <dbReference type="Proteomes" id="UP000199691"/>
    </source>
</evidence>
<dbReference type="OrthoDB" id="3626511at2"/>
<evidence type="ECO:0000313" key="3">
    <source>
        <dbReference type="EMBL" id="SDO86522.1"/>
    </source>
</evidence>
<dbReference type="AlphaFoldDB" id="A0A1H0N1L1"/>
<dbReference type="PROSITE" id="PS51257">
    <property type="entry name" value="PROKAR_LIPOPROTEIN"/>
    <property type="match status" value="1"/>
</dbReference>
<dbReference type="STRING" id="641025.SAMN05421507_104211"/>
<gene>
    <name evidence="3" type="ORF">SAMN05421507_104211</name>
</gene>
<accession>A0A1H0N1L1</accession>
<sequence>MKRRRLHGLGLVALALLTACGIRPTDPIPGLQAPSGPVENTTPSLYWASPGGTVVPASRPRGSLSGFDVIALLAQGPTAAEQSLGLGTEVPFDAAPATIDRITNGLDVNLSTDVSQLSGTAVQQIVCTVLGLQPVGSVNLRGGGSSLELRRCA</sequence>
<feature type="domain" description="GerMN" evidence="2">
    <location>
        <begin position="45"/>
        <end position="147"/>
    </location>
</feature>
<reference evidence="4" key="1">
    <citation type="submission" date="2016-10" db="EMBL/GenBank/DDBJ databases">
        <authorList>
            <person name="Varghese N."/>
            <person name="Submissions S."/>
        </authorList>
    </citation>
    <scope>NUCLEOTIDE SEQUENCE [LARGE SCALE GENOMIC DNA]</scope>
    <source>
        <strain evidence="4">CGMCC 4.6609</strain>
    </source>
</reference>
<dbReference type="InterPro" id="IPR019606">
    <property type="entry name" value="GerMN"/>
</dbReference>
<organism evidence="3 4">
    <name type="scientific">Lentzea jiangxiensis</name>
    <dbReference type="NCBI Taxonomy" id="641025"/>
    <lineage>
        <taxon>Bacteria</taxon>
        <taxon>Bacillati</taxon>
        <taxon>Actinomycetota</taxon>
        <taxon>Actinomycetes</taxon>
        <taxon>Pseudonocardiales</taxon>
        <taxon>Pseudonocardiaceae</taxon>
        <taxon>Lentzea</taxon>
    </lineage>
</organism>